<comment type="caution">
    <text evidence="2">The sequence shown here is derived from an EMBL/GenBank/DDBJ whole genome shotgun (WGS) entry which is preliminary data.</text>
</comment>
<reference evidence="2" key="1">
    <citation type="submission" date="2018-11" db="EMBL/GenBank/DDBJ databases">
        <authorList>
            <consortium name="Pathogen Informatics"/>
        </authorList>
    </citation>
    <scope>NUCLEOTIDE SEQUENCE</scope>
</reference>
<dbReference type="EMBL" id="CAAALY010058802">
    <property type="protein sequence ID" value="VEL22873.1"/>
    <property type="molecule type" value="Genomic_DNA"/>
</dbReference>
<organism evidence="2 3">
    <name type="scientific">Protopolystoma xenopodis</name>
    <dbReference type="NCBI Taxonomy" id="117903"/>
    <lineage>
        <taxon>Eukaryota</taxon>
        <taxon>Metazoa</taxon>
        <taxon>Spiralia</taxon>
        <taxon>Lophotrochozoa</taxon>
        <taxon>Platyhelminthes</taxon>
        <taxon>Monogenea</taxon>
        <taxon>Polyopisthocotylea</taxon>
        <taxon>Polystomatidea</taxon>
        <taxon>Polystomatidae</taxon>
        <taxon>Protopolystoma</taxon>
    </lineage>
</organism>
<name>A0A448WXP3_9PLAT</name>
<feature type="region of interest" description="Disordered" evidence="1">
    <location>
        <begin position="48"/>
        <end position="83"/>
    </location>
</feature>
<dbReference type="AlphaFoldDB" id="A0A448WXP3"/>
<evidence type="ECO:0000313" key="3">
    <source>
        <dbReference type="Proteomes" id="UP000784294"/>
    </source>
</evidence>
<proteinExistence type="predicted"/>
<keyword evidence="3" id="KW-1185">Reference proteome</keyword>
<protein>
    <submittedName>
        <fullName evidence="2">Uncharacterized protein</fullName>
    </submittedName>
</protein>
<feature type="region of interest" description="Disordered" evidence="1">
    <location>
        <begin position="163"/>
        <end position="211"/>
    </location>
</feature>
<evidence type="ECO:0000313" key="2">
    <source>
        <dbReference type="EMBL" id="VEL22873.1"/>
    </source>
</evidence>
<sequence length="211" mass="22580">MSRRMCSRPDRTGCAKNTTQTVPIGGPLGRALIGRAARPGRACLRAAASGANPGQTPPGPPRARGPAASSQRPPRHSRQDNSCVVGAGRAYRLTRPVSVNFRVNVSASGCACMPEACAWLSQTGRRCVIRGKPFSRRRSARRSVCKWAYTQTVACRLRQPLRSPGLGARSRRTGSLSQTRLARRGGGKVQRKGRGRGRERAGGAGANELLR</sequence>
<accession>A0A448WXP3</accession>
<feature type="region of interest" description="Disordered" evidence="1">
    <location>
        <begin position="1"/>
        <end position="27"/>
    </location>
</feature>
<feature type="compositionally biased region" description="Basic residues" evidence="1">
    <location>
        <begin position="181"/>
        <end position="195"/>
    </location>
</feature>
<evidence type="ECO:0000256" key="1">
    <source>
        <dbReference type="SAM" id="MobiDB-lite"/>
    </source>
</evidence>
<gene>
    <name evidence="2" type="ORF">PXEA_LOCUS16313</name>
</gene>
<dbReference type="Proteomes" id="UP000784294">
    <property type="component" value="Unassembled WGS sequence"/>
</dbReference>